<dbReference type="SUPFAM" id="SSF56994">
    <property type="entry name" value="Insulin-like"/>
    <property type="match status" value="1"/>
</dbReference>
<dbReference type="InterPro" id="IPR022353">
    <property type="entry name" value="Insulin_CS"/>
</dbReference>
<comment type="similarity">
    <text evidence="1">Belongs to the insulin family.</text>
</comment>
<name>A0A2Z4C043_STIJA</name>
<dbReference type="EMBL" id="MF401996">
    <property type="protein sequence ID" value="AWU78780.1"/>
    <property type="molecule type" value="mRNA"/>
</dbReference>
<evidence type="ECO:0000256" key="1">
    <source>
        <dbReference type="ARBA" id="ARBA00009034"/>
    </source>
</evidence>
<accession>A0A2Z4C043</accession>
<organism evidence="3">
    <name type="scientific">Stichopus japonicus</name>
    <name type="common">Sea cucumber</name>
    <dbReference type="NCBI Taxonomy" id="307972"/>
    <lineage>
        <taxon>Eukaryota</taxon>
        <taxon>Metazoa</taxon>
        <taxon>Echinodermata</taxon>
        <taxon>Eleutherozoa</taxon>
        <taxon>Echinozoa</taxon>
        <taxon>Holothuroidea</taxon>
        <taxon>Aspidochirotacea</taxon>
        <taxon>Aspidochirotida</taxon>
        <taxon>Stichopodidae</taxon>
        <taxon>Apostichopus</taxon>
    </lineage>
</organism>
<keyword evidence="2" id="KW-0812">Transmembrane</keyword>
<evidence type="ECO:0000256" key="2">
    <source>
        <dbReference type="SAM" id="Phobius"/>
    </source>
</evidence>
<dbReference type="AlphaFoldDB" id="A0A2Z4C043"/>
<evidence type="ECO:0000313" key="3">
    <source>
        <dbReference type="EMBL" id="AWU78780.1"/>
    </source>
</evidence>
<keyword evidence="2" id="KW-1133">Transmembrane helix</keyword>
<protein>
    <submittedName>
        <fullName evidence="3">Insulin-like</fullName>
    </submittedName>
</protein>
<keyword evidence="2" id="KW-0472">Membrane</keyword>
<sequence length="156" mass="17475">MAKLGLAPSGGKPWFSTGSTVLFLVAGLSFFYVAAEGSWYCGSAPETVRAICDGCYAGGIHTRAFKRSSSDIISLYKDPFLKKSNALNFLLPRSHTPSSLIKRGIRRSGFIGECCEKNCEIREMVFYCCAEKQREYASFFPRFSETEYDTRRTIQN</sequence>
<proteinExistence type="evidence at transcript level"/>
<feature type="transmembrane region" description="Helical" evidence="2">
    <location>
        <begin position="14"/>
        <end position="35"/>
    </location>
</feature>
<dbReference type="PROSITE" id="PS00262">
    <property type="entry name" value="INSULIN"/>
    <property type="match status" value="1"/>
</dbReference>
<dbReference type="Gene3D" id="1.10.100.10">
    <property type="entry name" value="Insulin-like"/>
    <property type="match status" value="1"/>
</dbReference>
<reference evidence="3" key="1">
    <citation type="submission" date="2017-06" db="EMBL/GenBank/DDBJ databases">
        <title>Neuropeptide precursors identification based on transcriptomic and neuropeptidomic analysis of circumoral nerve ring in sea cucumber.</title>
        <authorList>
            <person name="Chen M.Y."/>
            <person name="Hou Y.Y."/>
            <person name="Elphick M.R."/>
        </authorList>
    </citation>
    <scope>NUCLEOTIDE SEQUENCE</scope>
    <source>
        <tissue evidence="3">Circumoral nerve ring</tissue>
    </source>
</reference>
<dbReference type="InterPro" id="IPR036438">
    <property type="entry name" value="Insulin-like_sf"/>
</dbReference>